<keyword evidence="2" id="KW-0450">Lipoyl</keyword>
<keyword evidence="3" id="KW-0809">Transit peptide</keyword>
<evidence type="ECO:0000313" key="6">
    <source>
        <dbReference type="EMBL" id="JAB15851.1"/>
    </source>
</evidence>
<organism evidence="8">
    <name type="scientific">Callithrix jacchus</name>
    <name type="common">White-tufted-ear marmoset</name>
    <name type="synonym">Simia Jacchus</name>
    <dbReference type="NCBI Taxonomy" id="9483"/>
    <lineage>
        <taxon>Eukaryota</taxon>
        <taxon>Metazoa</taxon>
        <taxon>Chordata</taxon>
        <taxon>Craniata</taxon>
        <taxon>Vertebrata</taxon>
        <taxon>Euteleostomi</taxon>
        <taxon>Mammalia</taxon>
        <taxon>Eutheria</taxon>
        <taxon>Euarchontoglires</taxon>
        <taxon>Primates</taxon>
        <taxon>Haplorrhini</taxon>
        <taxon>Platyrrhini</taxon>
        <taxon>Cebidae</taxon>
        <taxon>Callitrichinae</taxon>
        <taxon>Callithrix</taxon>
        <taxon>Callithrix</taxon>
    </lineage>
</organism>
<dbReference type="FunFam" id="2.40.50.100:FF:000033">
    <property type="entry name" value="Dihydrolipoyllysine-residue succinyltransferase component of 2-oxoglutarate dehydrogenase complex, mitochondrial"/>
    <property type="match status" value="1"/>
</dbReference>
<dbReference type="EMBL" id="GAMS01007285">
    <property type="protein sequence ID" value="JAB15851.1"/>
    <property type="molecule type" value="mRNA"/>
</dbReference>
<evidence type="ECO:0000313" key="9">
    <source>
        <dbReference type="EMBL" id="JAB46352.1"/>
    </source>
</evidence>
<dbReference type="PROSITE" id="PS00189">
    <property type="entry name" value="LIPOYL"/>
    <property type="match status" value="1"/>
</dbReference>
<dbReference type="CDD" id="cd06849">
    <property type="entry name" value="lipoyl_domain"/>
    <property type="match status" value="1"/>
</dbReference>
<dbReference type="PANTHER" id="PTHR43416:SF5">
    <property type="entry name" value="DIHYDROLIPOYLLYSINE-RESIDUE SUCCINYLTRANSFERASE COMPONENT OF 2-OXOGLUTARATE DEHYDROGENASE COMPLEX, MITOCHONDRIAL"/>
    <property type="match status" value="1"/>
</dbReference>
<sequence length="167" mass="18008">MLSRSRCVSRAFSRSLSAFQKGNCPLGRRSLPGVSLCQGPGYPNSRKVVINNSSVFSVRFFRTTAVCKDELVTVKTPAFAESVTEGDVRWEKAVGDTVAEDEVVCEIETDKTSVQVPSPANGVIEALLVPDGGKVEGGTPLFTLRKTGGKEVLLVVKVSSIPCWDWD</sequence>
<dbReference type="GO" id="GO:0004149">
    <property type="term" value="F:dihydrolipoyllysine-residue succinyltransferase activity"/>
    <property type="evidence" value="ECO:0007669"/>
    <property type="project" value="TreeGrafter"/>
</dbReference>
<evidence type="ECO:0000313" key="8">
    <source>
        <dbReference type="EMBL" id="JAB37716.1"/>
    </source>
</evidence>
<dbReference type="AlphaFoldDB" id="U3FCV1"/>
<dbReference type="InterPro" id="IPR050537">
    <property type="entry name" value="2-oxoacid_dehydrogenase"/>
</dbReference>
<evidence type="ECO:0000259" key="4">
    <source>
        <dbReference type="PROSITE" id="PS50968"/>
    </source>
</evidence>
<dbReference type="Gene3D" id="2.40.50.100">
    <property type="match status" value="1"/>
</dbReference>
<reference evidence="8" key="1">
    <citation type="journal article" date="2014" name="Gigascience">
        <title>De novo assembly of the common marmoset transcriptome from NextGen mRNA sequences.</title>
        <authorList>
            <person name="Maudhoo M.D."/>
            <person name="Ren D."/>
            <person name="Gradnigo J.S."/>
            <person name="Gibbs R.M."/>
            <person name="Lubker A.C."/>
            <person name="Moriyama E.N."/>
            <person name="French J.A."/>
            <person name="Norgren R.B.Jr."/>
        </authorList>
    </citation>
    <scope>NUCLEOTIDE SEQUENCE</scope>
    <source>
        <tissue evidence="5">Bladder</tissue>
        <tissue evidence="9">Cerebellum</tissue>
        <tissue evidence="7">Cerebral cortex</tissue>
        <tissue evidence="6">Hippocampus</tissue>
        <tissue evidence="8">Skeletal muscle</tissue>
    </source>
</reference>
<dbReference type="GO" id="GO:0006099">
    <property type="term" value="P:tricarboxylic acid cycle"/>
    <property type="evidence" value="ECO:0007669"/>
    <property type="project" value="TreeGrafter"/>
</dbReference>
<name>U3FCV1_CALJA</name>
<accession>U3FCV1</accession>
<dbReference type="InterPro" id="IPR011053">
    <property type="entry name" value="Single_hybrid_motif"/>
</dbReference>
<dbReference type="EMBL" id="GAMR01004951">
    <property type="protein sequence ID" value="JAB28981.1"/>
    <property type="molecule type" value="mRNA"/>
</dbReference>
<dbReference type="InterPro" id="IPR003016">
    <property type="entry name" value="2-oxoA_DH_lipoyl-BS"/>
</dbReference>
<gene>
    <name evidence="8" type="primary">DLST</name>
</gene>
<evidence type="ECO:0000256" key="1">
    <source>
        <dbReference type="ARBA" id="ARBA00007317"/>
    </source>
</evidence>
<protein>
    <submittedName>
        <fullName evidence="8">Dihydrolipoyllysine-residue succinyltransferase component of 2-oxoglutarate dehydrogenase complex, mitochondrial isoform 2</fullName>
    </submittedName>
</protein>
<evidence type="ECO:0000313" key="7">
    <source>
        <dbReference type="EMBL" id="JAB28981.1"/>
    </source>
</evidence>
<dbReference type="PROSITE" id="PS50968">
    <property type="entry name" value="BIOTINYL_LIPOYL"/>
    <property type="match status" value="1"/>
</dbReference>
<evidence type="ECO:0000256" key="2">
    <source>
        <dbReference type="ARBA" id="ARBA00022823"/>
    </source>
</evidence>
<evidence type="ECO:0000256" key="3">
    <source>
        <dbReference type="ARBA" id="ARBA00022946"/>
    </source>
</evidence>
<dbReference type="EMBL" id="GAMT01003008">
    <property type="protein sequence ID" value="JAB08853.1"/>
    <property type="molecule type" value="mRNA"/>
</dbReference>
<dbReference type="PANTHER" id="PTHR43416">
    <property type="entry name" value="DIHYDROLIPOYLLYSINE-RESIDUE SUCCINYLTRANSFERASE COMPONENT OF 2-OXOGLUTARATE DEHYDROGENASE COMPLEX, MITOCHONDRIAL-RELATED"/>
    <property type="match status" value="1"/>
</dbReference>
<dbReference type="EMBL" id="GAMP01006403">
    <property type="protein sequence ID" value="JAB46352.1"/>
    <property type="molecule type" value="mRNA"/>
</dbReference>
<dbReference type="GO" id="GO:0005759">
    <property type="term" value="C:mitochondrial matrix"/>
    <property type="evidence" value="ECO:0007669"/>
    <property type="project" value="UniProtKB-ARBA"/>
</dbReference>
<evidence type="ECO:0000313" key="5">
    <source>
        <dbReference type="EMBL" id="JAB08853.1"/>
    </source>
</evidence>
<comment type="similarity">
    <text evidence="1">Belongs to the 2-oxoacid dehydrogenase family.</text>
</comment>
<feature type="domain" description="Lipoyl-binding" evidence="4">
    <location>
        <begin position="71"/>
        <end position="145"/>
    </location>
</feature>
<keyword evidence="8" id="KW-0808">Transferase</keyword>
<dbReference type="Pfam" id="PF00364">
    <property type="entry name" value="Biotin_lipoyl"/>
    <property type="match status" value="1"/>
</dbReference>
<dbReference type="EMBL" id="GAMQ01004135">
    <property type="protein sequence ID" value="JAB37716.1"/>
    <property type="molecule type" value="mRNA"/>
</dbReference>
<dbReference type="InterPro" id="IPR000089">
    <property type="entry name" value="Biotin_lipoyl"/>
</dbReference>
<dbReference type="SUPFAM" id="SSF51230">
    <property type="entry name" value="Single hybrid motif"/>
    <property type="match status" value="1"/>
</dbReference>
<proteinExistence type="evidence at transcript level"/>